<dbReference type="PANTHER" id="PTHR35526:SF3">
    <property type="entry name" value="ANTI-SIGMA-F FACTOR RSBW"/>
    <property type="match status" value="1"/>
</dbReference>
<protein>
    <submittedName>
        <fullName evidence="3">ATP-binding protein</fullName>
    </submittedName>
</protein>
<dbReference type="EMBL" id="BAABAJ010000008">
    <property type="protein sequence ID" value="GAA3919022.1"/>
    <property type="molecule type" value="Genomic_DNA"/>
</dbReference>
<dbReference type="InterPro" id="IPR036890">
    <property type="entry name" value="HATPase_C_sf"/>
</dbReference>
<evidence type="ECO:0000313" key="3">
    <source>
        <dbReference type="EMBL" id="GAA3919022.1"/>
    </source>
</evidence>
<accession>A0ABP7MBE5</accession>
<dbReference type="GO" id="GO:0005524">
    <property type="term" value="F:ATP binding"/>
    <property type="evidence" value="ECO:0007669"/>
    <property type="project" value="UniProtKB-KW"/>
</dbReference>
<dbReference type="Gene3D" id="3.30.565.10">
    <property type="entry name" value="Histidine kinase-like ATPase, C-terminal domain"/>
    <property type="match status" value="1"/>
</dbReference>
<dbReference type="CDD" id="cd16936">
    <property type="entry name" value="HATPase_RsbW-like"/>
    <property type="match status" value="1"/>
</dbReference>
<name>A0ABP7MBE5_9ACTN</name>
<sequence>MNMLERDEDSRPLAESPVPVSISAAFEGSEEIAVARDLARSFLSDVQTHHGLEVSADTVDIVQLVVSELVTNVRRHAPGPFLLTLEALSEAVEVTVWDTEPDLPLPRPADPTRVGRHGLEIVMALCRSFAIHREPVGKRITATLALTDPLGDETCR</sequence>
<gene>
    <name evidence="3" type="ORF">GCM10022244_30230</name>
</gene>
<keyword evidence="1" id="KW-0808">Transferase</keyword>
<comment type="caution">
    <text evidence="3">The sequence shown here is derived from an EMBL/GenBank/DDBJ whole genome shotgun (WGS) entry which is preliminary data.</text>
</comment>
<dbReference type="Pfam" id="PF13581">
    <property type="entry name" value="HATPase_c_2"/>
    <property type="match status" value="1"/>
</dbReference>
<keyword evidence="3" id="KW-0067">ATP-binding</keyword>
<proteinExistence type="predicted"/>
<keyword evidence="1" id="KW-0723">Serine/threonine-protein kinase</keyword>
<evidence type="ECO:0000259" key="2">
    <source>
        <dbReference type="Pfam" id="PF13581"/>
    </source>
</evidence>
<dbReference type="InterPro" id="IPR003594">
    <property type="entry name" value="HATPase_dom"/>
</dbReference>
<reference evidence="4" key="1">
    <citation type="journal article" date="2019" name="Int. J. Syst. Evol. Microbiol.">
        <title>The Global Catalogue of Microorganisms (GCM) 10K type strain sequencing project: providing services to taxonomists for standard genome sequencing and annotation.</title>
        <authorList>
            <consortium name="The Broad Institute Genomics Platform"/>
            <consortium name="The Broad Institute Genome Sequencing Center for Infectious Disease"/>
            <person name="Wu L."/>
            <person name="Ma J."/>
        </authorList>
    </citation>
    <scope>NUCLEOTIDE SEQUENCE [LARGE SCALE GENOMIC DNA]</scope>
    <source>
        <strain evidence="4">JCM 16956</strain>
    </source>
</reference>
<evidence type="ECO:0000313" key="4">
    <source>
        <dbReference type="Proteomes" id="UP001501000"/>
    </source>
</evidence>
<evidence type="ECO:0000256" key="1">
    <source>
        <dbReference type="ARBA" id="ARBA00022527"/>
    </source>
</evidence>
<keyword evidence="1" id="KW-0418">Kinase</keyword>
<dbReference type="InterPro" id="IPR050267">
    <property type="entry name" value="Anti-sigma-factor_SerPK"/>
</dbReference>
<keyword evidence="3" id="KW-0547">Nucleotide-binding</keyword>
<dbReference type="RefSeq" id="WP_425578584.1">
    <property type="nucleotide sequence ID" value="NZ_BAABAJ010000008.1"/>
</dbReference>
<feature type="domain" description="Histidine kinase/HSP90-like ATPase" evidence="2">
    <location>
        <begin position="39"/>
        <end position="143"/>
    </location>
</feature>
<dbReference type="SUPFAM" id="SSF55874">
    <property type="entry name" value="ATPase domain of HSP90 chaperone/DNA topoisomerase II/histidine kinase"/>
    <property type="match status" value="1"/>
</dbReference>
<keyword evidence="4" id="KW-1185">Reference proteome</keyword>
<dbReference type="PANTHER" id="PTHR35526">
    <property type="entry name" value="ANTI-SIGMA-F FACTOR RSBW-RELATED"/>
    <property type="match status" value="1"/>
</dbReference>
<organism evidence="3 4">
    <name type="scientific">Streptomyces gulbargensis</name>
    <dbReference type="NCBI Taxonomy" id="364901"/>
    <lineage>
        <taxon>Bacteria</taxon>
        <taxon>Bacillati</taxon>
        <taxon>Actinomycetota</taxon>
        <taxon>Actinomycetes</taxon>
        <taxon>Kitasatosporales</taxon>
        <taxon>Streptomycetaceae</taxon>
        <taxon>Streptomyces</taxon>
    </lineage>
</organism>
<dbReference type="Proteomes" id="UP001501000">
    <property type="component" value="Unassembled WGS sequence"/>
</dbReference>